<feature type="domain" description="Flagellin N-terminal" evidence="4">
    <location>
        <begin position="4"/>
        <end position="139"/>
    </location>
</feature>
<evidence type="ECO:0000259" key="4">
    <source>
        <dbReference type="Pfam" id="PF00669"/>
    </source>
</evidence>
<dbReference type="PRINTS" id="PR00207">
    <property type="entry name" value="FLAGELLIN"/>
</dbReference>
<gene>
    <name evidence="6" type="ORF">MUB52_00535</name>
</gene>
<evidence type="ECO:0000256" key="2">
    <source>
        <dbReference type="ARBA" id="ARBA00023143"/>
    </source>
</evidence>
<dbReference type="EMBL" id="JALIEB010000001">
    <property type="protein sequence ID" value="MCV3269900.1"/>
    <property type="molecule type" value="Genomic_DNA"/>
</dbReference>
<dbReference type="PANTHER" id="PTHR42792:SF2">
    <property type="entry name" value="FLAGELLIN"/>
    <property type="match status" value="1"/>
</dbReference>
<proteinExistence type="inferred from homology"/>
<keyword evidence="3" id="KW-0964">Secreted</keyword>
<dbReference type="Proteomes" id="UP001208690">
    <property type="component" value="Unassembled WGS sequence"/>
</dbReference>
<comment type="similarity">
    <text evidence="1 3">Belongs to the bacterial flagellin family.</text>
</comment>
<dbReference type="SUPFAM" id="SSF64518">
    <property type="entry name" value="Phase 1 flagellin"/>
    <property type="match status" value="1"/>
</dbReference>
<dbReference type="PANTHER" id="PTHR42792">
    <property type="entry name" value="FLAGELLIN"/>
    <property type="match status" value="1"/>
</dbReference>
<dbReference type="InterPro" id="IPR046358">
    <property type="entry name" value="Flagellin_C"/>
</dbReference>
<accession>A0ABT3B8K4</accession>
<reference evidence="6 7" key="1">
    <citation type="submission" date="2022-04" db="EMBL/GenBank/DDBJ databases">
        <title>Roseobacter sp. WL0113 is a bacterium isolated from neritic sediment.</title>
        <authorList>
            <person name="Wang L."/>
            <person name="He W."/>
            <person name="Zhang D.-F."/>
        </authorList>
    </citation>
    <scope>NUCLEOTIDE SEQUENCE [LARGE SCALE GENOMIC DNA]</scope>
    <source>
        <strain evidence="6 7">WL0113</strain>
    </source>
</reference>
<evidence type="ECO:0000259" key="5">
    <source>
        <dbReference type="Pfam" id="PF00700"/>
    </source>
</evidence>
<dbReference type="RefSeq" id="WP_263842230.1">
    <property type="nucleotide sequence ID" value="NZ_JALIEB010000001.1"/>
</dbReference>
<keyword evidence="7" id="KW-1185">Reference proteome</keyword>
<evidence type="ECO:0000256" key="1">
    <source>
        <dbReference type="ARBA" id="ARBA00005709"/>
    </source>
</evidence>
<sequence length="442" mass="44384">MSSILTNNSAMVALQTLKSINMNLGKVQSEISTGKTVESAKDNASVWAISKVMSSDVKGFEAISDSLSLGQATVGVALNASESITDLLTEIKAKIVNSQEENVDRNKIQADIEALTSQIGSISAAAQFNGLNVLSNQETTTAYTAAGTAADGSGTVSILSSLDRSATGVAASNIDVSKGDLTTQTGVAGTIGALNAAAFTVAGTATANGAANATYTIVGETTTAGRTQAVMAGDSYEFNMEIFDAALTGTPFATAQAASAGDGRALYVAKDGDTAADIASNLVDVMNFRLAEQGFGDDFTITSSGAAITVTNNTATALAAAAAGNITTNAGGTTSGGLALLNEVDVTTENGAAAALSAIEGLIQTSIDTAADLGSSALRIETQADFVSKLTDSLTSGIGALVDADMEAASAKLQALQTQQQLGVQALSIANQAPQTILSLFR</sequence>
<feature type="domain" description="Flagellin C-terminal" evidence="5">
    <location>
        <begin position="357"/>
        <end position="441"/>
    </location>
</feature>
<evidence type="ECO:0000256" key="3">
    <source>
        <dbReference type="RuleBase" id="RU362073"/>
    </source>
</evidence>
<evidence type="ECO:0000313" key="6">
    <source>
        <dbReference type="EMBL" id="MCV3269900.1"/>
    </source>
</evidence>
<dbReference type="Gene3D" id="1.20.1330.10">
    <property type="entry name" value="f41 fragment of flagellin, N-terminal domain"/>
    <property type="match status" value="2"/>
</dbReference>
<evidence type="ECO:0000313" key="7">
    <source>
        <dbReference type="Proteomes" id="UP001208690"/>
    </source>
</evidence>
<dbReference type="InterPro" id="IPR001492">
    <property type="entry name" value="Flagellin"/>
</dbReference>
<dbReference type="InterPro" id="IPR001029">
    <property type="entry name" value="Flagellin_N"/>
</dbReference>
<name>A0ABT3B8K4_9RHOB</name>
<keyword evidence="6" id="KW-0966">Cell projection</keyword>
<keyword evidence="6" id="KW-0969">Cilium</keyword>
<dbReference type="Pfam" id="PF00669">
    <property type="entry name" value="Flagellin_N"/>
    <property type="match status" value="1"/>
</dbReference>
<keyword evidence="2 3" id="KW-0975">Bacterial flagellum</keyword>
<comment type="subcellular location">
    <subcellularLocation>
        <location evidence="3">Secreted</location>
    </subcellularLocation>
    <subcellularLocation>
        <location evidence="3">Bacterial flagellum</location>
    </subcellularLocation>
</comment>
<dbReference type="Pfam" id="PF00700">
    <property type="entry name" value="Flagellin_C"/>
    <property type="match status" value="1"/>
</dbReference>
<keyword evidence="6" id="KW-0282">Flagellum</keyword>
<comment type="function">
    <text evidence="3">Flagellin is the subunit protein which polymerizes to form the filaments of bacterial flagella.</text>
</comment>
<comment type="caution">
    <text evidence="6">The sequence shown here is derived from an EMBL/GenBank/DDBJ whole genome shotgun (WGS) entry which is preliminary data.</text>
</comment>
<protein>
    <recommendedName>
        <fullName evidence="3">Flagellin</fullName>
    </recommendedName>
</protein>
<organism evidence="6 7">
    <name type="scientific">Roseobacter sinensis</name>
    <dbReference type="NCBI Taxonomy" id="2931391"/>
    <lineage>
        <taxon>Bacteria</taxon>
        <taxon>Pseudomonadati</taxon>
        <taxon>Pseudomonadota</taxon>
        <taxon>Alphaproteobacteria</taxon>
        <taxon>Rhodobacterales</taxon>
        <taxon>Roseobacteraceae</taxon>
        <taxon>Roseobacter</taxon>
    </lineage>
</organism>